<dbReference type="PANTHER" id="PTHR43091:SF2">
    <property type="entry name" value="BETA-KETOACYL-[ACYL-CARRIER-PROTEIN] SYNTHASE III 2"/>
    <property type="match status" value="1"/>
</dbReference>
<comment type="catalytic activity">
    <reaction evidence="10">
        <text>malonyl-[ACP] + acetyl-CoA + H(+) = 3-oxobutanoyl-[ACP] + CO2 + CoA</text>
        <dbReference type="Rhea" id="RHEA:12080"/>
        <dbReference type="Rhea" id="RHEA-COMP:9623"/>
        <dbReference type="Rhea" id="RHEA-COMP:9625"/>
        <dbReference type="ChEBI" id="CHEBI:15378"/>
        <dbReference type="ChEBI" id="CHEBI:16526"/>
        <dbReference type="ChEBI" id="CHEBI:57287"/>
        <dbReference type="ChEBI" id="CHEBI:57288"/>
        <dbReference type="ChEBI" id="CHEBI:78449"/>
        <dbReference type="ChEBI" id="CHEBI:78450"/>
        <dbReference type="EC" id="2.3.1.180"/>
    </reaction>
</comment>
<evidence type="ECO:0000256" key="5">
    <source>
        <dbReference type="ARBA" id="ARBA00022832"/>
    </source>
</evidence>
<evidence type="ECO:0000313" key="13">
    <source>
        <dbReference type="EMBL" id="MBB6094146.1"/>
    </source>
</evidence>
<keyword evidence="14" id="KW-1185">Reference proteome</keyword>
<dbReference type="PANTHER" id="PTHR43091">
    <property type="entry name" value="3-OXOACYL-[ACYL-CARRIER-PROTEIN] SYNTHASE"/>
    <property type="match status" value="1"/>
</dbReference>
<dbReference type="EC" id="2.3.1.180" evidence="10"/>
<evidence type="ECO:0000256" key="6">
    <source>
        <dbReference type="ARBA" id="ARBA00023098"/>
    </source>
</evidence>
<protein>
    <recommendedName>
        <fullName evidence="10">Beta-ketoacyl-[acyl-carrier-protein] synthase III</fullName>
        <shortName evidence="10">Beta-ketoacyl-ACP synthase III</shortName>
        <shortName evidence="10">KAS III</shortName>
        <ecNumber evidence="10">2.3.1.180</ecNumber>
    </recommendedName>
    <alternativeName>
        <fullName evidence="10">3-oxoacyl-[acyl-carrier-protein] synthase 3</fullName>
    </alternativeName>
    <alternativeName>
        <fullName evidence="10">3-oxoacyl-[acyl-carrier-protein] synthase III</fullName>
    </alternativeName>
</protein>
<keyword evidence="4 10" id="KW-0808">Transferase</keyword>
<dbReference type="InterPro" id="IPR016039">
    <property type="entry name" value="Thiolase-like"/>
</dbReference>
<evidence type="ECO:0000256" key="9">
    <source>
        <dbReference type="ARBA" id="ARBA00023315"/>
    </source>
</evidence>
<dbReference type="NCBIfam" id="TIGR00747">
    <property type="entry name" value="fabH"/>
    <property type="match status" value="1"/>
</dbReference>
<reference evidence="13 14" key="1">
    <citation type="submission" date="2020-08" db="EMBL/GenBank/DDBJ databases">
        <title>Genomic Encyclopedia of Type Strains, Phase IV (KMG-IV): sequencing the most valuable type-strain genomes for metagenomic binning, comparative biology and taxonomic classification.</title>
        <authorList>
            <person name="Goeker M."/>
        </authorList>
    </citation>
    <scope>NUCLEOTIDE SEQUENCE [LARGE SCALE GENOMIC DNA]</scope>
    <source>
        <strain evidence="13 14">DSM 26723</strain>
    </source>
</reference>
<feature type="region of interest" description="ACP-binding" evidence="10">
    <location>
        <begin position="250"/>
        <end position="254"/>
    </location>
</feature>
<dbReference type="GO" id="GO:0033818">
    <property type="term" value="F:beta-ketoacyl-acyl-carrier-protein synthase III activity"/>
    <property type="evidence" value="ECO:0007669"/>
    <property type="project" value="UniProtKB-UniRule"/>
</dbReference>
<keyword evidence="8 10" id="KW-0511">Multifunctional enzyme</keyword>
<sequence>MTYAAITGWGKCMPPAILDNAGLATFLDTTDDWITSRTGIRERRISHVPMTVLSHIAAARALACAGLDPADVDLIVLGTVSADEHVPNTASAVQILLGANNAAAMDINTACTSFLYGLTSASAMVRTGVVRNAVVIGVEGISPYMDWSNRNVAVLFGDGAAAVVIQASDKPEGVIAEKLGCYADARHTLRVRGMGAAWCNHDLQLGDTRWDFDGQEIFKRAVVGMSDASESALQRAGVETSQVDLVIPHQANLRIIEAVAKRAGLPMDRVFVTVQRYGNMSSATVPVALVEAIEEGRVKPGSLLLTPAFGAGLTWCAHVIRWGDRVTPLGTSDLELPPCDVTGVELVQDIIRRKGKTAEGFEVKLAAK</sequence>
<feature type="active site" evidence="10">
    <location>
        <position position="249"/>
    </location>
</feature>
<evidence type="ECO:0000256" key="8">
    <source>
        <dbReference type="ARBA" id="ARBA00023268"/>
    </source>
</evidence>
<feature type="domain" description="Beta-ketoacyl-[acyl-carrier-protein] synthase III N-terminal" evidence="12">
    <location>
        <begin position="105"/>
        <end position="181"/>
    </location>
</feature>
<dbReference type="UniPathway" id="UPA00094"/>
<comment type="pathway">
    <text evidence="10">Lipid metabolism; fatty acid biosynthesis.</text>
</comment>
<comment type="caution">
    <text evidence="13">The sequence shown here is derived from an EMBL/GenBank/DDBJ whole genome shotgun (WGS) entry which is preliminary data.</text>
</comment>
<dbReference type="HAMAP" id="MF_01815">
    <property type="entry name" value="FabH"/>
    <property type="match status" value="1"/>
</dbReference>
<keyword evidence="2 10" id="KW-0963">Cytoplasm</keyword>
<keyword evidence="3 10" id="KW-0444">Lipid biosynthesis</keyword>
<feature type="active site" evidence="10">
    <location>
        <position position="111"/>
    </location>
</feature>
<dbReference type="GO" id="GO:0006633">
    <property type="term" value="P:fatty acid biosynthetic process"/>
    <property type="evidence" value="ECO:0007669"/>
    <property type="project" value="UniProtKB-UniRule"/>
</dbReference>
<dbReference type="NCBIfam" id="NF006829">
    <property type="entry name" value="PRK09352.1"/>
    <property type="match status" value="1"/>
</dbReference>
<keyword evidence="9 10" id="KW-0012">Acyltransferase</keyword>
<comment type="subunit">
    <text evidence="10">Homodimer.</text>
</comment>
<dbReference type="SUPFAM" id="SSF53901">
    <property type="entry name" value="Thiolase-like"/>
    <property type="match status" value="1"/>
</dbReference>
<dbReference type="EMBL" id="JACHHZ010000003">
    <property type="protein sequence ID" value="MBB6094146.1"/>
    <property type="molecule type" value="Genomic_DNA"/>
</dbReference>
<dbReference type="GO" id="GO:0004315">
    <property type="term" value="F:3-oxoacyl-[acyl-carrier-protein] synthase activity"/>
    <property type="evidence" value="ECO:0007669"/>
    <property type="project" value="InterPro"/>
</dbReference>
<dbReference type="RefSeq" id="WP_184333145.1">
    <property type="nucleotide sequence ID" value="NZ_JACHHZ010000003.1"/>
</dbReference>
<evidence type="ECO:0000259" key="11">
    <source>
        <dbReference type="Pfam" id="PF08541"/>
    </source>
</evidence>
<comment type="subcellular location">
    <subcellularLocation>
        <location evidence="10">Cytoplasm</location>
    </subcellularLocation>
</comment>
<dbReference type="InterPro" id="IPR004655">
    <property type="entry name" value="FabH"/>
</dbReference>
<dbReference type="InterPro" id="IPR013747">
    <property type="entry name" value="ACP_syn_III_C"/>
</dbReference>
<name>A0A841HMP2_9GAMM</name>
<evidence type="ECO:0000256" key="7">
    <source>
        <dbReference type="ARBA" id="ARBA00023160"/>
    </source>
</evidence>
<comment type="similarity">
    <text evidence="1 10">Belongs to the thiolase-like superfamily. FabH family.</text>
</comment>
<evidence type="ECO:0000313" key="14">
    <source>
        <dbReference type="Proteomes" id="UP000588068"/>
    </source>
</evidence>
<keyword evidence="7 10" id="KW-0275">Fatty acid biosynthesis</keyword>
<proteinExistence type="inferred from homology"/>
<gene>
    <name evidence="10" type="primary">fabH</name>
    <name evidence="13" type="ORF">HNQ60_003027</name>
</gene>
<feature type="domain" description="Beta-ketoacyl-[acyl-carrier-protein] synthase III C-terminal" evidence="11">
    <location>
        <begin position="233"/>
        <end position="322"/>
    </location>
</feature>
<evidence type="ECO:0000256" key="4">
    <source>
        <dbReference type="ARBA" id="ARBA00022679"/>
    </source>
</evidence>
<keyword evidence="5 10" id="KW-0276">Fatty acid metabolism</keyword>
<evidence type="ECO:0000259" key="12">
    <source>
        <dbReference type="Pfam" id="PF08545"/>
    </source>
</evidence>
<dbReference type="Proteomes" id="UP000588068">
    <property type="component" value="Unassembled WGS sequence"/>
</dbReference>
<dbReference type="CDD" id="cd00830">
    <property type="entry name" value="KAS_III"/>
    <property type="match status" value="1"/>
</dbReference>
<comment type="domain">
    <text evidence="10">The last Arg residue of the ACP-binding site is essential for the weak association between ACP/AcpP and FabH.</text>
</comment>
<evidence type="ECO:0000256" key="1">
    <source>
        <dbReference type="ARBA" id="ARBA00008642"/>
    </source>
</evidence>
<evidence type="ECO:0000256" key="10">
    <source>
        <dbReference type="HAMAP-Rule" id="MF_01815"/>
    </source>
</evidence>
<evidence type="ECO:0000256" key="3">
    <source>
        <dbReference type="ARBA" id="ARBA00022516"/>
    </source>
</evidence>
<organism evidence="13 14">
    <name type="scientific">Povalibacter uvarum</name>
    <dbReference type="NCBI Taxonomy" id="732238"/>
    <lineage>
        <taxon>Bacteria</taxon>
        <taxon>Pseudomonadati</taxon>
        <taxon>Pseudomonadota</taxon>
        <taxon>Gammaproteobacteria</taxon>
        <taxon>Steroidobacterales</taxon>
        <taxon>Steroidobacteraceae</taxon>
        <taxon>Povalibacter</taxon>
    </lineage>
</organism>
<keyword evidence="6 10" id="KW-0443">Lipid metabolism</keyword>
<dbReference type="Pfam" id="PF08541">
    <property type="entry name" value="ACP_syn_III_C"/>
    <property type="match status" value="1"/>
</dbReference>
<comment type="function">
    <text evidence="10">Catalyzes the condensation reaction of fatty acid synthesis by the addition to an acyl acceptor of two carbons from malonyl-ACP. Catalyzes the first condensation reaction which initiates fatty acid synthesis and may therefore play a role in governing the total rate of fatty acid production. Possesses both acetoacetyl-ACP synthase and acetyl transacylase activities. Its substrate specificity determines the biosynthesis of branched-chain and/or straight-chain of fatty acids.</text>
</comment>
<dbReference type="Pfam" id="PF08545">
    <property type="entry name" value="ACP_syn_III"/>
    <property type="match status" value="1"/>
</dbReference>
<dbReference type="GO" id="GO:0005737">
    <property type="term" value="C:cytoplasm"/>
    <property type="evidence" value="ECO:0007669"/>
    <property type="project" value="UniProtKB-SubCell"/>
</dbReference>
<evidence type="ECO:0000256" key="2">
    <source>
        <dbReference type="ARBA" id="ARBA00022490"/>
    </source>
</evidence>
<dbReference type="InterPro" id="IPR013751">
    <property type="entry name" value="ACP_syn_III_N"/>
</dbReference>
<feature type="active site" evidence="10">
    <location>
        <position position="279"/>
    </location>
</feature>
<accession>A0A841HMP2</accession>
<dbReference type="Gene3D" id="3.40.47.10">
    <property type="match status" value="1"/>
</dbReference>
<dbReference type="AlphaFoldDB" id="A0A841HMP2"/>